<dbReference type="HAMAP" id="MF_01698">
    <property type="entry name" value="MshD"/>
    <property type="match status" value="1"/>
</dbReference>
<name>A0ABP9CEW8_9ACTN</name>
<evidence type="ECO:0000256" key="5">
    <source>
        <dbReference type="SAM" id="MobiDB-lite"/>
    </source>
</evidence>
<dbReference type="EMBL" id="BAABKQ010000001">
    <property type="protein sequence ID" value="GAA4809288.1"/>
    <property type="molecule type" value="Genomic_DNA"/>
</dbReference>
<feature type="binding site" evidence="4">
    <location>
        <position position="239"/>
    </location>
    <ligand>
        <name>1D-myo-inositol 2-(L-cysteinylamino)-2-deoxy-alpha-D-glucopyranoside</name>
        <dbReference type="ChEBI" id="CHEBI:58887"/>
    </ligand>
</feature>
<evidence type="ECO:0000313" key="8">
    <source>
        <dbReference type="Proteomes" id="UP001500839"/>
    </source>
</evidence>
<dbReference type="Gene3D" id="3.40.630.30">
    <property type="match status" value="1"/>
</dbReference>
<feature type="region of interest" description="Disordered" evidence="5">
    <location>
        <begin position="1"/>
        <end position="26"/>
    </location>
</feature>
<dbReference type="PANTHER" id="PTHR43877">
    <property type="entry name" value="AMINOALKYLPHOSPHONATE N-ACETYLTRANSFERASE-RELATED-RELATED"/>
    <property type="match status" value="1"/>
</dbReference>
<dbReference type="RefSeq" id="WP_200170791.1">
    <property type="nucleotide sequence ID" value="NZ_BAABKQ010000001.1"/>
</dbReference>
<feature type="binding site" evidence="4">
    <location>
        <position position="290"/>
    </location>
    <ligand>
        <name>1D-myo-inositol 2-(L-cysteinylamino)-2-deoxy-alpha-D-glucopyranoside</name>
        <dbReference type="ChEBI" id="CHEBI:58887"/>
    </ligand>
</feature>
<feature type="compositionally biased region" description="Gly residues" evidence="5">
    <location>
        <begin position="12"/>
        <end position="21"/>
    </location>
</feature>
<dbReference type="EC" id="2.3.1.189" evidence="4"/>
<gene>
    <name evidence="4 7" type="primary">mshD</name>
    <name evidence="7" type="ORF">GCM10023353_11510</name>
</gene>
<comment type="caution">
    <text evidence="4">Lacks conserved residue(s) required for the propagation of feature annotation.</text>
</comment>
<feature type="binding site" evidence="4">
    <location>
        <begin position="256"/>
        <end position="258"/>
    </location>
    <ligand>
        <name>acetyl-CoA</name>
        <dbReference type="ChEBI" id="CHEBI:57288"/>
        <label>2</label>
    </ligand>
</feature>
<dbReference type="InterPro" id="IPR000182">
    <property type="entry name" value="GNAT_dom"/>
</dbReference>
<comment type="subunit">
    <text evidence="4">Monomer.</text>
</comment>
<feature type="binding site" evidence="4">
    <location>
        <position position="252"/>
    </location>
    <ligand>
        <name>1D-myo-inositol 2-(L-cysteinylamino)-2-deoxy-alpha-D-glucopyranoside</name>
        <dbReference type="ChEBI" id="CHEBI:58887"/>
    </ligand>
</feature>
<comment type="caution">
    <text evidence="7">The sequence shown here is derived from an EMBL/GenBank/DDBJ whole genome shotgun (WGS) entry which is preliminary data.</text>
</comment>
<evidence type="ECO:0000256" key="2">
    <source>
        <dbReference type="ARBA" id="ARBA00022737"/>
    </source>
</evidence>
<evidence type="ECO:0000256" key="4">
    <source>
        <dbReference type="HAMAP-Rule" id="MF_01698"/>
    </source>
</evidence>
<reference evidence="8" key="1">
    <citation type="journal article" date="2019" name="Int. J. Syst. Evol. Microbiol.">
        <title>The Global Catalogue of Microorganisms (GCM) 10K type strain sequencing project: providing services to taxonomists for standard genome sequencing and annotation.</title>
        <authorList>
            <consortium name="The Broad Institute Genomics Platform"/>
            <consortium name="The Broad Institute Genome Sequencing Center for Infectious Disease"/>
            <person name="Wu L."/>
            <person name="Ma J."/>
        </authorList>
    </citation>
    <scope>NUCLEOTIDE SEQUENCE [LARGE SCALE GENOMIC DNA]</scope>
    <source>
        <strain evidence="8">JCM 18542</strain>
    </source>
</reference>
<dbReference type="NCBIfam" id="TIGR03448">
    <property type="entry name" value="mycothiol_MshD"/>
    <property type="match status" value="1"/>
</dbReference>
<dbReference type="Pfam" id="PF00583">
    <property type="entry name" value="Acetyltransf_1"/>
    <property type="match status" value="2"/>
</dbReference>
<dbReference type="PIRSF" id="PIRSF021524">
    <property type="entry name" value="MSH_acetyltransferase"/>
    <property type="match status" value="1"/>
</dbReference>
<keyword evidence="2 4" id="KW-0677">Repeat</keyword>
<feature type="binding site" evidence="4">
    <location>
        <begin position="295"/>
        <end position="300"/>
    </location>
    <ligand>
        <name>acetyl-CoA</name>
        <dbReference type="ChEBI" id="CHEBI:57288"/>
        <label>2</label>
    </ligand>
</feature>
<keyword evidence="3 4" id="KW-0012">Acyltransferase</keyword>
<comment type="similarity">
    <text evidence="4">Belongs to the acetyltransferase family. MshD subfamily.</text>
</comment>
<feature type="domain" description="N-acetyltransferase" evidence="6">
    <location>
        <begin position="171"/>
        <end position="320"/>
    </location>
</feature>
<evidence type="ECO:0000259" key="6">
    <source>
        <dbReference type="PROSITE" id="PS51186"/>
    </source>
</evidence>
<dbReference type="PROSITE" id="PS51186">
    <property type="entry name" value="GNAT"/>
    <property type="match status" value="2"/>
</dbReference>
<dbReference type="SUPFAM" id="SSF55729">
    <property type="entry name" value="Acyl-CoA N-acyltransferases (Nat)"/>
    <property type="match status" value="1"/>
</dbReference>
<evidence type="ECO:0000256" key="3">
    <source>
        <dbReference type="ARBA" id="ARBA00023315"/>
    </source>
</evidence>
<accession>A0ABP9CEW8</accession>
<feature type="binding site" evidence="4">
    <location>
        <position position="55"/>
    </location>
    <ligand>
        <name>1D-myo-inositol 2-(L-cysteinylamino)-2-deoxy-alpha-D-glucopyranoside</name>
        <dbReference type="ChEBI" id="CHEBI:58887"/>
    </ligand>
</feature>
<sequence length="320" mass="33860">MSGPQDHTGDAAGRGGAGGGHQLRRTQQLTQQEADAVRSAVAVTTRVDGAEPIGDGPMRSLAGGDGVLHLLVRDAAGRLLAYANIEAPKTPRAMVEAFVVPDARGTGIASALLQTATAEAGSQGCIWAHGDGAAARAVAERMDMDVRRELLQLARPLTDPALPPLRVPDGVTVRSFRGGDEAELLRVNNAAFSWHPEQGGWTGDDFAEHRTQPWFTPDGIFLAFDETDPDTLLGFHWTKVHPASGDAPPLGEVYVLGVDPAAQGRGLGSVLTLIGLEHLRDLGLETVMLYVEGDNTAAVNTYSRLGFTRSRVDVAYGWSS</sequence>
<evidence type="ECO:0000313" key="7">
    <source>
        <dbReference type="EMBL" id="GAA4809288.1"/>
    </source>
</evidence>
<feature type="binding site" evidence="4">
    <location>
        <position position="197"/>
    </location>
    <ligand>
        <name>1D-myo-inositol 2-(L-cysteinylamino)-2-deoxy-alpha-D-glucopyranoside</name>
        <dbReference type="ChEBI" id="CHEBI:58887"/>
    </ligand>
</feature>
<dbReference type="Proteomes" id="UP001500839">
    <property type="component" value="Unassembled WGS sequence"/>
</dbReference>
<feature type="binding site" evidence="4">
    <location>
        <begin position="97"/>
        <end position="99"/>
    </location>
    <ligand>
        <name>acetyl-CoA</name>
        <dbReference type="ChEBI" id="CHEBI:57288"/>
        <label>1</label>
    </ligand>
</feature>
<feature type="binding site" evidence="4">
    <location>
        <begin position="263"/>
        <end position="269"/>
    </location>
    <ligand>
        <name>acetyl-CoA</name>
        <dbReference type="ChEBI" id="CHEBI:57288"/>
        <label>2</label>
    </ligand>
</feature>
<organism evidence="7 8">
    <name type="scientific">Tomitella cavernea</name>
    <dbReference type="NCBI Taxonomy" id="1387982"/>
    <lineage>
        <taxon>Bacteria</taxon>
        <taxon>Bacillati</taxon>
        <taxon>Actinomycetota</taxon>
        <taxon>Actinomycetes</taxon>
        <taxon>Mycobacteriales</taxon>
        <taxon>Tomitella</taxon>
    </lineage>
</organism>
<evidence type="ECO:0000256" key="1">
    <source>
        <dbReference type="ARBA" id="ARBA00022679"/>
    </source>
</evidence>
<dbReference type="InterPro" id="IPR050832">
    <property type="entry name" value="Bact_Acetyltransf"/>
</dbReference>
<dbReference type="CDD" id="cd04301">
    <property type="entry name" value="NAT_SF"/>
    <property type="match status" value="2"/>
</dbReference>
<keyword evidence="1 4" id="KW-0808">Transferase</keyword>
<comment type="function">
    <text evidence="4">Catalyzes the transfer of acetyl from acetyl-CoA to desacetylmycothiol (Cys-GlcN-Ins) to form mycothiol.</text>
</comment>
<comment type="catalytic activity">
    <reaction evidence="4">
        <text>1D-myo-inositol 2-(L-cysteinylamino)-2-deoxy-alpha-D-glucopyranoside + acetyl-CoA = mycothiol + CoA + H(+)</text>
        <dbReference type="Rhea" id="RHEA:26172"/>
        <dbReference type="ChEBI" id="CHEBI:15378"/>
        <dbReference type="ChEBI" id="CHEBI:16768"/>
        <dbReference type="ChEBI" id="CHEBI:57287"/>
        <dbReference type="ChEBI" id="CHEBI:57288"/>
        <dbReference type="ChEBI" id="CHEBI:58887"/>
        <dbReference type="EC" id="2.3.1.189"/>
    </reaction>
</comment>
<protein>
    <recommendedName>
        <fullName evidence="4">Mycothiol acetyltransferase</fullName>
        <shortName evidence="4">MSH acetyltransferase</shortName>
        <ecNumber evidence="4">2.3.1.189</ecNumber>
    </recommendedName>
    <alternativeName>
        <fullName evidence="4">Mycothiol synthase</fullName>
    </alternativeName>
</protein>
<dbReference type="InterPro" id="IPR016181">
    <property type="entry name" value="Acyl_CoA_acyltransferase"/>
</dbReference>
<proteinExistence type="inferred from homology"/>
<feature type="domain" description="N-acetyltransferase" evidence="6">
    <location>
        <begin position="24"/>
        <end position="158"/>
    </location>
</feature>
<keyword evidence="8" id="KW-1185">Reference proteome</keyword>
<dbReference type="InterPro" id="IPR017813">
    <property type="entry name" value="Mycothiol_AcTrfase"/>
</dbReference>